<comment type="caution">
    <text evidence="1">The sequence shown here is derived from an EMBL/GenBank/DDBJ whole genome shotgun (WGS) entry which is preliminary data.</text>
</comment>
<dbReference type="NCBIfam" id="TIGR03696">
    <property type="entry name" value="Rhs_assc_core"/>
    <property type="match status" value="1"/>
</dbReference>
<evidence type="ECO:0000313" key="1">
    <source>
        <dbReference type="EMBL" id="RED45634.1"/>
    </source>
</evidence>
<dbReference type="OrthoDB" id="2972467at2"/>
<sequence>MLQPNRHGSSDNYRYGYNGKEKDDEIKGEGVQYDYGFRIYDARIARFLSTDPLFKGFPFYTPYQFAGNKPIIAIDLDGLEEARVTRSRHIRQTIVLHGNNQQFGKMDISLNGKIINVDAGSTVVITPGYEGSAELIETVVYRRMQKWGINGRRAYRVSSTLKTNKATAPMPTPVPAPVPAPKPVEKEAYWVTEDVYEDREITVTRNREVESKKNINLDISFEYREAHYKNYSGAREIIDPILDKLKTNPSNRLKLTVNVRSSDPDASVGWNPFYDATDLAEDRVDYMSQELQKYNVPLDQYEINYTIDPNKPYGVTGVLTTYETVNEEITTSETERVKVGTKRVKKYK</sequence>
<dbReference type="EMBL" id="QRDX01000008">
    <property type="protein sequence ID" value="RED45634.1"/>
    <property type="molecule type" value="Genomic_DNA"/>
</dbReference>
<name>A0A3D9H817_9FLAO</name>
<proteinExistence type="predicted"/>
<keyword evidence="2" id="KW-1185">Reference proteome</keyword>
<organism evidence="1 2">
    <name type="scientific">Seonamhaeicola aphaedonensis</name>
    <dbReference type="NCBI Taxonomy" id="1461338"/>
    <lineage>
        <taxon>Bacteria</taxon>
        <taxon>Pseudomonadati</taxon>
        <taxon>Bacteroidota</taxon>
        <taxon>Flavobacteriia</taxon>
        <taxon>Flavobacteriales</taxon>
        <taxon>Flavobacteriaceae</taxon>
    </lineage>
</organism>
<dbReference type="AlphaFoldDB" id="A0A3D9H817"/>
<protein>
    <submittedName>
        <fullName evidence="1">RHS repeat-associated protein</fullName>
    </submittedName>
</protein>
<dbReference type="InterPro" id="IPR022385">
    <property type="entry name" value="Rhs_assc_core"/>
</dbReference>
<reference evidence="1 2" key="1">
    <citation type="submission" date="2018-07" db="EMBL/GenBank/DDBJ databases">
        <title>Genomic Encyclopedia of Type Strains, Phase III (KMG-III): the genomes of soil and plant-associated and newly described type strains.</title>
        <authorList>
            <person name="Whitman W."/>
        </authorList>
    </citation>
    <scope>NUCLEOTIDE SEQUENCE [LARGE SCALE GENOMIC DNA]</scope>
    <source>
        <strain evidence="1 2">CECT 8487</strain>
    </source>
</reference>
<dbReference type="Proteomes" id="UP000256629">
    <property type="component" value="Unassembled WGS sequence"/>
</dbReference>
<gene>
    <name evidence="1" type="ORF">DFQ02_10812</name>
</gene>
<evidence type="ECO:0000313" key="2">
    <source>
        <dbReference type="Proteomes" id="UP000256629"/>
    </source>
</evidence>
<dbReference type="Gene3D" id="2.180.10.10">
    <property type="entry name" value="RHS repeat-associated core"/>
    <property type="match status" value="1"/>
</dbReference>
<accession>A0A3D9H817</accession>